<evidence type="ECO:0000259" key="3">
    <source>
        <dbReference type="Pfam" id="PF18289"/>
    </source>
</evidence>
<dbReference type="PANTHER" id="PTHR14362">
    <property type="entry name" value="COILED-COIL DOMAIN-CONTAINING PROTEIN 81"/>
    <property type="match status" value="1"/>
</dbReference>
<proteinExistence type="predicted"/>
<dbReference type="PANTHER" id="PTHR14362:SF2">
    <property type="entry name" value="COILED-COIL DOMAIN-CONTAINING PROTEIN 81"/>
    <property type="match status" value="1"/>
</dbReference>
<reference evidence="4" key="1">
    <citation type="submission" date="2021-12" db="EMBL/GenBank/DDBJ databases">
        <title>Prjna785345.</title>
        <authorList>
            <person name="Rujirawat T."/>
            <person name="Krajaejun T."/>
        </authorList>
    </citation>
    <scope>NUCLEOTIDE SEQUENCE</scope>
    <source>
        <strain evidence="4">Pi057C3</strain>
    </source>
</reference>
<dbReference type="Proteomes" id="UP001209570">
    <property type="component" value="Unassembled WGS sequence"/>
</dbReference>
<organism evidence="4 5">
    <name type="scientific">Pythium insidiosum</name>
    <name type="common">Pythiosis disease agent</name>
    <dbReference type="NCBI Taxonomy" id="114742"/>
    <lineage>
        <taxon>Eukaryota</taxon>
        <taxon>Sar</taxon>
        <taxon>Stramenopiles</taxon>
        <taxon>Oomycota</taxon>
        <taxon>Peronosporomycetes</taxon>
        <taxon>Pythiales</taxon>
        <taxon>Pythiaceae</taxon>
        <taxon>Pythium</taxon>
    </lineage>
</organism>
<accession>A0AAD5LLD3</accession>
<protein>
    <recommendedName>
        <fullName evidence="6">CCDC81 HU domain-containing protein</fullName>
    </recommendedName>
</protein>
<feature type="region of interest" description="Disordered" evidence="1">
    <location>
        <begin position="391"/>
        <end position="411"/>
    </location>
</feature>
<feature type="compositionally biased region" description="Basic and acidic residues" evidence="1">
    <location>
        <begin position="340"/>
        <end position="359"/>
    </location>
</feature>
<dbReference type="InterPro" id="IPR028034">
    <property type="entry name" value="HU-CCDC81"/>
</dbReference>
<dbReference type="InterPro" id="IPR040673">
    <property type="entry name" value="CCDC81_HU_dom_2"/>
</dbReference>
<evidence type="ECO:0000259" key="2">
    <source>
        <dbReference type="Pfam" id="PF14908"/>
    </source>
</evidence>
<dbReference type="GO" id="GO:0005815">
    <property type="term" value="C:microtubule organizing center"/>
    <property type="evidence" value="ECO:0007669"/>
    <property type="project" value="TreeGrafter"/>
</dbReference>
<dbReference type="AlphaFoldDB" id="A0AAD5LLD3"/>
<feature type="domain" description="CCDC81 HU" evidence="2">
    <location>
        <begin position="32"/>
        <end position="98"/>
    </location>
</feature>
<keyword evidence="5" id="KW-1185">Reference proteome</keyword>
<feature type="compositionally biased region" description="Basic and acidic residues" evidence="1">
    <location>
        <begin position="399"/>
        <end position="411"/>
    </location>
</feature>
<comment type="caution">
    <text evidence="4">The sequence shown here is derived from an EMBL/GenBank/DDBJ whole genome shotgun (WGS) entry which is preliminary data.</text>
</comment>
<name>A0AAD5LLD3_PYTIN</name>
<gene>
    <name evidence="4" type="ORF">P43SY_001071</name>
</gene>
<dbReference type="EMBL" id="JAKCXM010000047">
    <property type="protein sequence ID" value="KAJ0405312.1"/>
    <property type="molecule type" value="Genomic_DNA"/>
</dbReference>
<evidence type="ECO:0008006" key="6">
    <source>
        <dbReference type="Google" id="ProtNLM"/>
    </source>
</evidence>
<evidence type="ECO:0000313" key="4">
    <source>
        <dbReference type="EMBL" id="KAJ0405312.1"/>
    </source>
</evidence>
<dbReference type="InterPro" id="IPR026295">
    <property type="entry name" value="CCD81"/>
</dbReference>
<dbReference type="Pfam" id="PF18289">
    <property type="entry name" value="HU-CCDC81_euk_2"/>
    <property type="match status" value="1"/>
</dbReference>
<feature type="region of interest" description="Disordered" evidence="1">
    <location>
        <begin position="340"/>
        <end position="371"/>
    </location>
</feature>
<sequence length="519" mass="60112">MVLTEDFIEEDIVAQHCDILSFAELQGDFYCLTRETLEDVWRAFNDWIDSRFDACKGVHIATFATITWETCTNTRNQSRVRPVLLLSDTFIKTYGLQQRKPLTAPQLASLEDINFTKIAIKFSKNLTKDLVFCGIRDMLQKIGEVAGTGTPVSIEFNVGRLIAKNRCVSMIFDPLKFPRGLEDQITRSMIGSPPSALGNLTDFDILPEDLVDYNYPQREDPLRARPDRARDSLDQHAFETDGQEALPTHRSNPENVISLDVSLEAELQQFGVAGASPTKENPVLESAYRRHIARLVDEVEREGRYAFDEQLQQKRDLETMALESKMRRLCAEDLQRHLVSQMEERRSQRQHERQQHKATDPAASSFYSDSEQTRLGFDDRDFVRKTKHELKMQLQQQMHQKEQERQDNRQKTLQDDKMFLHRLRNEIDEIQQKQEQEREERRRVLTDAWHRDSAVKKLVETKKKQRAAEQIRQEGIALSPARSNYFPSLPQPMTPRLVQSPRTGDDFSVGFDIRSVAGD</sequence>
<evidence type="ECO:0000256" key="1">
    <source>
        <dbReference type="SAM" id="MobiDB-lite"/>
    </source>
</evidence>
<feature type="domain" description="CCDC81 HU" evidence="3">
    <location>
        <begin position="111"/>
        <end position="175"/>
    </location>
</feature>
<dbReference type="Pfam" id="PF14908">
    <property type="entry name" value="HU-CCDC81_euk_1"/>
    <property type="match status" value="1"/>
</dbReference>
<evidence type="ECO:0000313" key="5">
    <source>
        <dbReference type="Proteomes" id="UP001209570"/>
    </source>
</evidence>